<feature type="signal peptide" evidence="2">
    <location>
        <begin position="1"/>
        <end position="24"/>
    </location>
</feature>
<evidence type="ECO:0000313" key="3">
    <source>
        <dbReference type="EMBL" id="AWM39467.1"/>
    </source>
</evidence>
<evidence type="ECO:0008006" key="5">
    <source>
        <dbReference type="Google" id="ProtNLM"/>
    </source>
</evidence>
<dbReference type="AlphaFoldDB" id="A0A2Z3H763"/>
<feature type="chain" id="PRO_5016372902" description="Thioester domain-containing protein" evidence="2">
    <location>
        <begin position="25"/>
        <end position="262"/>
    </location>
</feature>
<dbReference type="RefSeq" id="WP_010049916.1">
    <property type="nucleotide sequence ID" value="NZ_CP025958.1"/>
</dbReference>
<keyword evidence="4" id="KW-1185">Reference proteome</keyword>
<dbReference type="Proteomes" id="UP000245802">
    <property type="component" value="Chromosome"/>
</dbReference>
<dbReference type="EMBL" id="CP025958">
    <property type="protein sequence ID" value="AWM39467.1"/>
    <property type="molecule type" value="Genomic_DNA"/>
</dbReference>
<name>A0A2Z3H763_9BACT</name>
<evidence type="ECO:0000256" key="1">
    <source>
        <dbReference type="SAM" id="Phobius"/>
    </source>
</evidence>
<feature type="transmembrane region" description="Helical" evidence="1">
    <location>
        <begin position="232"/>
        <end position="249"/>
    </location>
</feature>
<reference evidence="3 4" key="1">
    <citation type="submission" date="2018-01" db="EMBL/GenBank/DDBJ databases">
        <title>G. obscuriglobus.</title>
        <authorList>
            <person name="Franke J."/>
            <person name="Blomberg W."/>
            <person name="Selmecki A."/>
        </authorList>
    </citation>
    <scope>NUCLEOTIDE SEQUENCE [LARGE SCALE GENOMIC DNA]</scope>
    <source>
        <strain evidence="3 4">DSM 5831</strain>
    </source>
</reference>
<keyword evidence="1" id="KW-0472">Membrane</keyword>
<accession>A0A2Z3H763</accession>
<proteinExistence type="predicted"/>
<evidence type="ECO:0000313" key="4">
    <source>
        <dbReference type="Proteomes" id="UP000245802"/>
    </source>
</evidence>
<keyword evidence="1" id="KW-0812">Transmembrane</keyword>
<sequence length="262" mass="27583">MKIRLLVAVIAVAGFLNLSPRASAELLTLNYQGETTSPGNPTLAVSLNGQSFSHTPPGPFYWSQNQSPPNANFPPPIATFCIELSASQLLPPLGSNVVFDVVPPSASPTIGNDPLKIAAIAELYGRYYDFAWNDKSTFHGSVESAAFQLALWELVYDGVGGKNLSAGAFQAGGLGSYTTTAQNMLNSLNGSNAFETNLGGYELVALLAPATSEPTKPQNQIQDQLLLKPKPIPAPPAALLAGIGVLALIGRARFVRRFSATA</sequence>
<evidence type="ECO:0000256" key="2">
    <source>
        <dbReference type="SAM" id="SignalP"/>
    </source>
</evidence>
<organism evidence="3 4">
    <name type="scientific">Gemmata obscuriglobus</name>
    <dbReference type="NCBI Taxonomy" id="114"/>
    <lineage>
        <taxon>Bacteria</taxon>
        <taxon>Pseudomonadati</taxon>
        <taxon>Planctomycetota</taxon>
        <taxon>Planctomycetia</taxon>
        <taxon>Gemmatales</taxon>
        <taxon>Gemmataceae</taxon>
        <taxon>Gemmata</taxon>
    </lineage>
</organism>
<gene>
    <name evidence="3" type="ORF">C1280_22395</name>
</gene>
<dbReference type="KEGG" id="gog:C1280_22395"/>
<dbReference type="OrthoDB" id="274498at2"/>
<keyword evidence="1" id="KW-1133">Transmembrane helix</keyword>
<protein>
    <recommendedName>
        <fullName evidence="5">Thioester domain-containing protein</fullName>
    </recommendedName>
</protein>
<keyword evidence="2" id="KW-0732">Signal</keyword>